<evidence type="ECO:0000256" key="3">
    <source>
        <dbReference type="ARBA" id="ARBA00023110"/>
    </source>
</evidence>
<name>A0A7D8V2X3_VANHU</name>
<evidence type="ECO:0000256" key="2">
    <source>
        <dbReference type="ARBA" id="ARBA00013194"/>
    </source>
</evidence>
<accession>A0A7D8V2X3</accession>
<dbReference type="EC" id="5.2.1.8" evidence="2 6"/>
<dbReference type="InterPro" id="IPR050689">
    <property type="entry name" value="FKBP-type_PPIase"/>
</dbReference>
<dbReference type="GO" id="GO:0005737">
    <property type="term" value="C:cytoplasm"/>
    <property type="evidence" value="ECO:0007669"/>
    <property type="project" value="TreeGrafter"/>
</dbReference>
<dbReference type="PANTHER" id="PTHR10516:SF443">
    <property type="entry name" value="FK506-BINDING PROTEIN 59-RELATED"/>
    <property type="match status" value="1"/>
</dbReference>
<dbReference type="SUPFAM" id="SSF54534">
    <property type="entry name" value="FKBP-like"/>
    <property type="match status" value="1"/>
</dbReference>
<reference evidence="9 10" key="1">
    <citation type="journal article" date="2019" name="PLoS Genet.">
        <title>Convergent evolution of linked mating-type loci in basidiomycete fungi.</title>
        <authorList>
            <person name="Sun S."/>
            <person name="Coelho M.A."/>
            <person name="Heitman J."/>
            <person name="Nowrousian M."/>
        </authorList>
    </citation>
    <scope>NUCLEOTIDE SEQUENCE [LARGE SCALE GENOMIC DNA]</scope>
    <source>
        <strain evidence="9 10">CBS 4282</strain>
    </source>
</reference>
<evidence type="ECO:0000256" key="1">
    <source>
        <dbReference type="ARBA" id="ARBA00000971"/>
    </source>
</evidence>
<dbReference type="InterPro" id="IPR001179">
    <property type="entry name" value="PPIase_FKBP_dom"/>
</dbReference>
<dbReference type="OrthoDB" id="1902587at2759"/>
<feature type="region of interest" description="Disordered" evidence="7">
    <location>
        <begin position="146"/>
        <end position="190"/>
    </location>
</feature>
<dbReference type="GO" id="GO:0003755">
    <property type="term" value="F:peptidyl-prolyl cis-trans isomerase activity"/>
    <property type="evidence" value="ECO:0007669"/>
    <property type="project" value="UniProtKB-KW"/>
</dbReference>
<comment type="caution">
    <text evidence="9">The sequence shown here is derived from an EMBL/GenBank/DDBJ whole genome shotgun (WGS) entry which is preliminary data.</text>
</comment>
<feature type="domain" description="PPIase FKBP-type" evidence="8">
    <location>
        <begin position="61"/>
        <end position="117"/>
    </location>
</feature>
<comment type="catalytic activity">
    <reaction evidence="1 6">
        <text>[protein]-peptidylproline (omega=180) = [protein]-peptidylproline (omega=0)</text>
        <dbReference type="Rhea" id="RHEA:16237"/>
        <dbReference type="Rhea" id="RHEA-COMP:10747"/>
        <dbReference type="Rhea" id="RHEA-COMP:10748"/>
        <dbReference type="ChEBI" id="CHEBI:83833"/>
        <dbReference type="ChEBI" id="CHEBI:83834"/>
        <dbReference type="EC" id="5.2.1.8"/>
    </reaction>
</comment>
<evidence type="ECO:0000313" key="9">
    <source>
        <dbReference type="EMBL" id="TXT13783.1"/>
    </source>
</evidence>
<sequence>MGVTIEVRRARTAAAAGRGARRRGDSPTTFHRLPCSLSPRHSLTPPQKISPGDGKTFPKKGDRVTIHYVGTLLDGSKFDSSRDREAPFQCVIGVGQVIKGWDEGVPQLSLGEKAILTATRTSVPPRHADPAADYAYGPRGFPPVIVSGNTHCHGPSSPRSLATRPSSSRSSSSRSTKRVLTAPGALKCGP</sequence>
<keyword evidence="4 6" id="KW-0413">Isomerase</keyword>
<dbReference type="PROSITE" id="PS50059">
    <property type="entry name" value="FKBP_PPIASE"/>
    <property type="match status" value="1"/>
</dbReference>
<keyword evidence="10" id="KW-1185">Reference proteome</keyword>
<protein>
    <recommendedName>
        <fullName evidence="2 6">peptidylprolyl isomerase</fullName>
        <ecNumber evidence="2 6">5.2.1.8</ecNumber>
    </recommendedName>
</protein>
<dbReference type="AlphaFoldDB" id="A0A7D8V2X3"/>
<proteinExistence type="inferred from homology"/>
<comment type="similarity">
    <text evidence="5">Belongs to the FKBP-type PPIase family. FKBP1 subfamily.</text>
</comment>
<feature type="region of interest" description="Disordered" evidence="7">
    <location>
        <begin position="12"/>
        <end position="61"/>
    </location>
</feature>
<evidence type="ECO:0000256" key="7">
    <source>
        <dbReference type="SAM" id="MobiDB-lite"/>
    </source>
</evidence>
<dbReference type="EMBL" id="QKWK01000002">
    <property type="protein sequence ID" value="TXT13783.1"/>
    <property type="molecule type" value="Genomic_DNA"/>
</dbReference>
<evidence type="ECO:0000259" key="8">
    <source>
        <dbReference type="PROSITE" id="PS50059"/>
    </source>
</evidence>
<dbReference type="InterPro" id="IPR046357">
    <property type="entry name" value="PPIase_dom_sf"/>
</dbReference>
<dbReference type="Pfam" id="PF00254">
    <property type="entry name" value="FKBP_C"/>
    <property type="match status" value="1"/>
</dbReference>
<evidence type="ECO:0000313" key="10">
    <source>
        <dbReference type="Proteomes" id="UP000473826"/>
    </source>
</evidence>
<dbReference type="Gene3D" id="3.10.50.40">
    <property type="match status" value="1"/>
</dbReference>
<evidence type="ECO:0000256" key="4">
    <source>
        <dbReference type="ARBA" id="ARBA00023235"/>
    </source>
</evidence>
<organism evidence="9 10">
    <name type="scientific">Vanrija humicola</name>
    <name type="common">Yeast</name>
    <name type="synonym">Cryptococcus humicola</name>
    <dbReference type="NCBI Taxonomy" id="5417"/>
    <lineage>
        <taxon>Eukaryota</taxon>
        <taxon>Fungi</taxon>
        <taxon>Dikarya</taxon>
        <taxon>Basidiomycota</taxon>
        <taxon>Agaricomycotina</taxon>
        <taxon>Tremellomycetes</taxon>
        <taxon>Trichosporonales</taxon>
        <taxon>Trichosporonaceae</taxon>
        <taxon>Vanrija</taxon>
    </lineage>
</organism>
<gene>
    <name evidence="9" type="ORF">VHUM_01150</name>
</gene>
<dbReference type="Proteomes" id="UP000473826">
    <property type="component" value="Unassembled WGS sequence"/>
</dbReference>
<evidence type="ECO:0000256" key="6">
    <source>
        <dbReference type="PROSITE-ProRule" id="PRU00277"/>
    </source>
</evidence>
<feature type="compositionally biased region" description="Low complexity" evidence="7">
    <location>
        <begin position="155"/>
        <end position="174"/>
    </location>
</feature>
<evidence type="ECO:0000256" key="5">
    <source>
        <dbReference type="ARBA" id="ARBA00038106"/>
    </source>
</evidence>
<dbReference type="PANTHER" id="PTHR10516">
    <property type="entry name" value="PEPTIDYL-PROLYL CIS-TRANS ISOMERASE"/>
    <property type="match status" value="1"/>
</dbReference>
<keyword evidence="3 6" id="KW-0697">Rotamase</keyword>